<evidence type="ECO:0000313" key="10">
    <source>
        <dbReference type="Proteomes" id="UP000243540"/>
    </source>
</evidence>
<feature type="transmembrane region" description="Helical" evidence="7">
    <location>
        <begin position="201"/>
        <end position="227"/>
    </location>
</feature>
<proteinExistence type="inferred from homology"/>
<keyword evidence="6 7" id="KW-0472">Membrane</keyword>
<comment type="subcellular location">
    <subcellularLocation>
        <location evidence="1 7">Cell membrane</location>
        <topology evidence="1 7">Multi-pass membrane protein</topology>
    </subcellularLocation>
</comment>
<dbReference type="PANTHER" id="PTHR43744">
    <property type="entry name" value="ABC TRANSPORTER PERMEASE PROTEIN MG189-RELATED-RELATED"/>
    <property type="match status" value="1"/>
</dbReference>
<feature type="transmembrane region" description="Helical" evidence="7">
    <location>
        <begin position="91"/>
        <end position="113"/>
    </location>
</feature>
<evidence type="ECO:0000256" key="7">
    <source>
        <dbReference type="RuleBase" id="RU363032"/>
    </source>
</evidence>
<dbReference type="GO" id="GO:0055085">
    <property type="term" value="P:transmembrane transport"/>
    <property type="evidence" value="ECO:0007669"/>
    <property type="project" value="InterPro"/>
</dbReference>
<dbReference type="EMBL" id="NEKC01000005">
    <property type="protein sequence ID" value="OTA29581.1"/>
    <property type="molecule type" value="Genomic_DNA"/>
</dbReference>
<dbReference type="PROSITE" id="PS50928">
    <property type="entry name" value="ABC_TM1"/>
    <property type="match status" value="1"/>
</dbReference>
<comment type="caution">
    <text evidence="9">The sequence shown here is derived from an EMBL/GenBank/DDBJ whole genome shotgun (WGS) entry which is preliminary data.</text>
</comment>
<dbReference type="OrthoDB" id="9794684at2"/>
<evidence type="ECO:0000256" key="2">
    <source>
        <dbReference type="ARBA" id="ARBA00022448"/>
    </source>
</evidence>
<protein>
    <submittedName>
        <fullName evidence="9">Sugar ABC transporter permease</fullName>
    </submittedName>
</protein>
<keyword evidence="2 7" id="KW-0813">Transport</keyword>
<organism evidence="9 10">
    <name type="scientific">Alloscardovia macacae</name>
    <dbReference type="NCBI Taxonomy" id="1160091"/>
    <lineage>
        <taxon>Bacteria</taxon>
        <taxon>Bacillati</taxon>
        <taxon>Actinomycetota</taxon>
        <taxon>Actinomycetes</taxon>
        <taxon>Bifidobacteriales</taxon>
        <taxon>Bifidobacteriaceae</taxon>
        <taxon>Alloscardovia</taxon>
    </lineage>
</organism>
<feature type="transmembrane region" description="Helical" evidence="7">
    <location>
        <begin position="260"/>
        <end position="281"/>
    </location>
</feature>
<dbReference type="STRING" id="1160091.B9T39_02975"/>
<feature type="transmembrane region" description="Helical" evidence="7">
    <location>
        <begin position="160"/>
        <end position="180"/>
    </location>
</feature>
<evidence type="ECO:0000256" key="4">
    <source>
        <dbReference type="ARBA" id="ARBA00022692"/>
    </source>
</evidence>
<evidence type="ECO:0000256" key="5">
    <source>
        <dbReference type="ARBA" id="ARBA00022989"/>
    </source>
</evidence>
<dbReference type="InterPro" id="IPR035906">
    <property type="entry name" value="MetI-like_sf"/>
</dbReference>
<reference evidence="9 10" key="1">
    <citation type="submission" date="2017-04" db="EMBL/GenBank/DDBJ databases">
        <title>Draft genome sequences of Alloscardovia macacae UMA81211 and UMA81212 isolated from the feces of a rhesus macaque (Macaca mulatta).</title>
        <authorList>
            <person name="Albert K."/>
            <person name="Sela D.A."/>
        </authorList>
    </citation>
    <scope>NUCLEOTIDE SEQUENCE [LARGE SCALE GENOMIC DNA]</scope>
    <source>
        <strain evidence="9 10">UMA81212</strain>
    </source>
</reference>
<accession>A0A1Y2SUZ4</accession>
<dbReference type="Proteomes" id="UP000243540">
    <property type="component" value="Unassembled WGS sequence"/>
</dbReference>
<dbReference type="AlphaFoldDB" id="A0A1Y2SUZ4"/>
<name>A0A1Y2SUZ4_9BIFI</name>
<keyword evidence="5 7" id="KW-1133">Transmembrane helix</keyword>
<gene>
    <name evidence="9" type="ORF">B9T39_02975</name>
</gene>
<evidence type="ECO:0000256" key="1">
    <source>
        <dbReference type="ARBA" id="ARBA00004651"/>
    </source>
</evidence>
<keyword evidence="4 7" id="KW-0812">Transmembrane</keyword>
<evidence type="ECO:0000256" key="3">
    <source>
        <dbReference type="ARBA" id="ARBA00022475"/>
    </source>
</evidence>
<dbReference type="CDD" id="cd06261">
    <property type="entry name" value="TM_PBP2"/>
    <property type="match status" value="1"/>
</dbReference>
<dbReference type="SUPFAM" id="SSF161098">
    <property type="entry name" value="MetI-like"/>
    <property type="match status" value="1"/>
</dbReference>
<evidence type="ECO:0000256" key="6">
    <source>
        <dbReference type="ARBA" id="ARBA00023136"/>
    </source>
</evidence>
<feature type="transmembrane region" description="Helical" evidence="7">
    <location>
        <begin position="21"/>
        <end position="43"/>
    </location>
</feature>
<dbReference type="InterPro" id="IPR000515">
    <property type="entry name" value="MetI-like"/>
</dbReference>
<feature type="transmembrane region" description="Helical" evidence="7">
    <location>
        <begin position="125"/>
        <end position="148"/>
    </location>
</feature>
<feature type="domain" description="ABC transmembrane type-1" evidence="8">
    <location>
        <begin position="87"/>
        <end position="281"/>
    </location>
</feature>
<dbReference type="GO" id="GO:0005886">
    <property type="term" value="C:plasma membrane"/>
    <property type="evidence" value="ECO:0007669"/>
    <property type="project" value="UniProtKB-SubCell"/>
</dbReference>
<keyword evidence="3" id="KW-1003">Cell membrane</keyword>
<comment type="similarity">
    <text evidence="7">Belongs to the binding-protein-dependent transport system permease family.</text>
</comment>
<dbReference type="Gene3D" id="1.10.3720.10">
    <property type="entry name" value="MetI-like"/>
    <property type="match status" value="1"/>
</dbReference>
<dbReference type="RefSeq" id="WP_086106340.1">
    <property type="nucleotide sequence ID" value="NZ_NEKB01000007.1"/>
</dbReference>
<sequence>MATQTVRDNSQENRKAVIRQRLAHGGMITALSLLLLAFIWPFFLVLTNAFKSMSDITGEPLSIIGSHGFSLKNFTSAMKKMHFWRVFGNSAVITVSATVLTILVSAMAAYVIVRNPKWTASKLTFSAMVASMVIPFQVLMVPLVSVYGGYLGVLNSRITLILMHVGFSVSLAVFMFHGAIKTNVPVELEEAAEIDGAGKWRTFWTVVFPLLKPTAATVAIIDAMAFWNDYLLPSLVLTNKKLYTIPIATQVFYGTYSTDIGLVMAALLLAMLPILILYLALQRFIVAGVTAGAVKG</sequence>
<evidence type="ECO:0000259" key="8">
    <source>
        <dbReference type="PROSITE" id="PS50928"/>
    </source>
</evidence>
<dbReference type="PANTHER" id="PTHR43744:SF3">
    <property type="entry name" value="LACTOSE TRANSPORT SYSTEM PERMEASE PROTEIN LACG"/>
    <property type="match status" value="1"/>
</dbReference>
<evidence type="ECO:0000313" key="9">
    <source>
        <dbReference type="EMBL" id="OTA29581.1"/>
    </source>
</evidence>
<dbReference type="Pfam" id="PF00528">
    <property type="entry name" value="BPD_transp_1"/>
    <property type="match status" value="1"/>
</dbReference>